<dbReference type="EMBL" id="VTWT01000007">
    <property type="protein sequence ID" value="KAA9331934.1"/>
    <property type="molecule type" value="Genomic_DNA"/>
</dbReference>
<evidence type="ECO:0000313" key="3">
    <source>
        <dbReference type="Proteomes" id="UP000326570"/>
    </source>
</evidence>
<dbReference type="RefSeq" id="WP_150904543.1">
    <property type="nucleotide sequence ID" value="NZ_VTWT01000007.1"/>
</dbReference>
<dbReference type="InterPro" id="IPR019847">
    <property type="entry name" value="Gliding_motility_assoc_GldN"/>
</dbReference>
<evidence type="ECO:0000313" key="2">
    <source>
        <dbReference type="EMBL" id="KAA9331934.1"/>
    </source>
</evidence>
<feature type="chain" id="PRO_5025000223" evidence="1">
    <location>
        <begin position="22"/>
        <end position="284"/>
    </location>
</feature>
<comment type="caution">
    <text evidence="2">The sequence shown here is derived from an EMBL/GenBank/DDBJ whole genome shotgun (WGS) entry which is preliminary data.</text>
</comment>
<dbReference type="AlphaFoldDB" id="A0A5N1IPK6"/>
<feature type="signal peptide" evidence="1">
    <location>
        <begin position="1"/>
        <end position="21"/>
    </location>
</feature>
<dbReference type="NCBIfam" id="TIGR03523">
    <property type="entry name" value="GldN"/>
    <property type="match status" value="1"/>
</dbReference>
<proteinExistence type="predicted"/>
<dbReference type="Proteomes" id="UP000326570">
    <property type="component" value="Unassembled WGS sequence"/>
</dbReference>
<evidence type="ECO:0000256" key="1">
    <source>
        <dbReference type="SAM" id="SignalP"/>
    </source>
</evidence>
<dbReference type="Pfam" id="PF19841">
    <property type="entry name" value="GldN"/>
    <property type="match status" value="1"/>
</dbReference>
<gene>
    <name evidence="2" type="primary">gldN</name>
    <name evidence="2" type="ORF">F0P94_14145</name>
</gene>
<reference evidence="2 3" key="1">
    <citation type="submission" date="2019-09" db="EMBL/GenBank/DDBJ databases">
        <title>Genome sequence of Adhaeribacter sp. M2.</title>
        <authorList>
            <person name="Srinivasan S."/>
        </authorList>
    </citation>
    <scope>NUCLEOTIDE SEQUENCE [LARGE SCALE GENOMIC DNA]</scope>
    <source>
        <strain evidence="2 3">M2</strain>
    </source>
</reference>
<protein>
    <submittedName>
        <fullName evidence="2">Gliding motility protein GldN</fullName>
    </submittedName>
</protein>
<name>A0A5N1IPK6_9BACT</name>
<keyword evidence="1" id="KW-0732">Signal</keyword>
<keyword evidence="3" id="KW-1185">Reference proteome</keyword>
<organism evidence="2 3">
    <name type="scientific">Adhaeribacter soli</name>
    <dbReference type="NCBI Taxonomy" id="2607655"/>
    <lineage>
        <taxon>Bacteria</taxon>
        <taxon>Pseudomonadati</taxon>
        <taxon>Bacteroidota</taxon>
        <taxon>Cytophagia</taxon>
        <taxon>Cytophagales</taxon>
        <taxon>Hymenobacteraceae</taxon>
        <taxon>Adhaeribacter</taxon>
    </lineage>
</organism>
<accession>A0A5N1IPK6</accession>
<sequence length="284" mass="31618">MNTLKILGLGVAMTLSLGAFAQEQSTTAASNPSARPIPESDMMYRKTVWRTIDLREKQNKPFFADGRQITKVIIDAVQRGELPIYKNDSLTTTLTQQEFTSNMTMVNEGAELSAEEKAMGFDAPAAGSDDWGGDAGAAAAPTGPELYFAKDLYQLEMKEDAIFDKKRSRMYHDIKSLTLVVPASLKSNVKGRDIPVGTFKYSDLVKVFRDHPNEALWYNPRNDAQHKNLADAFDLRLFSSFITKISNPDNSSLEDIYGGPMQGILAAQTAAEQMIEYEYNLWSF</sequence>